<dbReference type="Proteomes" id="UP000006055">
    <property type="component" value="Chromosome"/>
</dbReference>
<evidence type="ECO:0000313" key="3">
    <source>
        <dbReference type="Proteomes" id="UP000006055"/>
    </source>
</evidence>
<dbReference type="EMBL" id="CP003360">
    <property type="protein sequence ID" value="AFM28193.1"/>
    <property type="molecule type" value="Genomic_DNA"/>
</dbReference>
<keyword evidence="1" id="KW-0472">Membrane</keyword>
<sequence length="60" mass="7238">MAHTEIVYWALFVFSLIIVLGLLVWDPIVIRYRDWKLKRAFRLRSAASKGMLKRSFFFFL</sequence>
<dbReference type="STRING" id="706587.Desti_5613"/>
<organism evidence="2 3">
    <name type="scientific">Desulfomonile tiedjei (strain ATCC 49306 / DSM 6799 / DCB-1)</name>
    <dbReference type="NCBI Taxonomy" id="706587"/>
    <lineage>
        <taxon>Bacteria</taxon>
        <taxon>Pseudomonadati</taxon>
        <taxon>Thermodesulfobacteriota</taxon>
        <taxon>Desulfomonilia</taxon>
        <taxon>Desulfomonilales</taxon>
        <taxon>Desulfomonilaceae</taxon>
        <taxon>Desulfomonile</taxon>
    </lineage>
</organism>
<keyword evidence="1" id="KW-1133">Transmembrane helix</keyword>
<dbReference type="AlphaFoldDB" id="I4CF52"/>
<keyword evidence="1" id="KW-0812">Transmembrane</keyword>
<dbReference type="RefSeq" id="WP_014813270.1">
    <property type="nucleotide sequence ID" value="NC_018025.1"/>
</dbReference>
<evidence type="ECO:0000256" key="1">
    <source>
        <dbReference type="SAM" id="Phobius"/>
    </source>
</evidence>
<name>I4CF52_DESTA</name>
<reference evidence="3" key="1">
    <citation type="submission" date="2012-06" db="EMBL/GenBank/DDBJ databases">
        <title>Complete sequence of chromosome of Desulfomonile tiedjei DSM 6799.</title>
        <authorList>
            <person name="Lucas S."/>
            <person name="Copeland A."/>
            <person name="Lapidus A."/>
            <person name="Glavina del Rio T."/>
            <person name="Dalin E."/>
            <person name="Tice H."/>
            <person name="Bruce D."/>
            <person name="Goodwin L."/>
            <person name="Pitluck S."/>
            <person name="Peters L."/>
            <person name="Ovchinnikova G."/>
            <person name="Zeytun A."/>
            <person name="Lu M."/>
            <person name="Kyrpides N."/>
            <person name="Mavromatis K."/>
            <person name="Ivanova N."/>
            <person name="Brettin T."/>
            <person name="Detter J.C."/>
            <person name="Han C."/>
            <person name="Larimer F."/>
            <person name="Land M."/>
            <person name="Hauser L."/>
            <person name="Markowitz V."/>
            <person name="Cheng J.-F."/>
            <person name="Hugenholtz P."/>
            <person name="Woyke T."/>
            <person name="Wu D."/>
            <person name="Spring S."/>
            <person name="Schroeder M."/>
            <person name="Brambilla E."/>
            <person name="Klenk H.-P."/>
            <person name="Eisen J.A."/>
        </authorList>
    </citation>
    <scope>NUCLEOTIDE SEQUENCE [LARGE SCALE GENOMIC DNA]</scope>
    <source>
        <strain evidence="3">ATCC 49306 / DSM 6799 / DCB-1</strain>
    </source>
</reference>
<protein>
    <submittedName>
        <fullName evidence="2">Uncharacterized protein</fullName>
    </submittedName>
</protein>
<gene>
    <name evidence="2" type="ordered locus">Desti_5613</name>
</gene>
<accession>I4CF52</accession>
<evidence type="ECO:0000313" key="2">
    <source>
        <dbReference type="EMBL" id="AFM28193.1"/>
    </source>
</evidence>
<feature type="transmembrane region" description="Helical" evidence="1">
    <location>
        <begin position="6"/>
        <end position="29"/>
    </location>
</feature>
<keyword evidence="3" id="KW-1185">Reference proteome</keyword>
<dbReference type="KEGG" id="dti:Desti_5613"/>
<proteinExistence type="predicted"/>
<dbReference type="HOGENOM" id="CLU_2933918_0_0_7"/>